<sequence>MAARKALTLAQYSRFAFVLSASPIICPGTEMAVIAPESTFGAQRELLNFRMAASCGSLSELISFTAEEDDCLLIAFLTCR</sequence>
<reference evidence="1 2" key="1">
    <citation type="submission" date="2018-04" db="EMBL/GenBank/DDBJ databases">
        <title>Denitrifier Microvirgula.</title>
        <authorList>
            <person name="Anderson E."/>
            <person name="Jang J."/>
            <person name="Ishii S."/>
        </authorList>
    </citation>
    <scope>NUCLEOTIDE SEQUENCE [LARGE SCALE GENOMIC DNA]</scope>
    <source>
        <strain evidence="1 2">BE2.4</strain>
    </source>
</reference>
<evidence type="ECO:0000313" key="2">
    <source>
        <dbReference type="Proteomes" id="UP000244173"/>
    </source>
</evidence>
<proteinExistence type="predicted"/>
<evidence type="ECO:0000313" key="1">
    <source>
        <dbReference type="EMBL" id="AVY92877.1"/>
    </source>
</evidence>
<accession>A0A2U3THI4</accession>
<protein>
    <submittedName>
        <fullName evidence="1">Uncharacterized protein</fullName>
    </submittedName>
</protein>
<dbReference type="EMBL" id="CP028519">
    <property type="protein sequence ID" value="AVY92877.1"/>
    <property type="molecule type" value="Genomic_DNA"/>
</dbReference>
<dbReference type="Proteomes" id="UP000244173">
    <property type="component" value="Chromosome"/>
</dbReference>
<organism evidence="1 2">
    <name type="scientific">Microvirgula aerodenitrificans</name>
    <dbReference type="NCBI Taxonomy" id="57480"/>
    <lineage>
        <taxon>Bacteria</taxon>
        <taxon>Pseudomonadati</taxon>
        <taxon>Pseudomonadota</taxon>
        <taxon>Betaproteobacteria</taxon>
        <taxon>Neisseriales</taxon>
        <taxon>Aquaspirillaceae</taxon>
        <taxon>Microvirgula</taxon>
    </lineage>
</organism>
<dbReference type="KEGG" id="maer:DAI18_01585"/>
<dbReference type="AlphaFoldDB" id="A0A2U3THI4"/>
<gene>
    <name evidence="1" type="ORF">DAI18_01585</name>
</gene>
<name>A0A2U3THI4_9NEIS</name>
<keyword evidence="2" id="KW-1185">Reference proteome</keyword>